<gene>
    <name evidence="2" type="ORF">TUM4438_29230</name>
</gene>
<protein>
    <recommendedName>
        <fullName evidence="4">DUF2884 family protein</fullName>
    </recommendedName>
</protein>
<name>A0ABQ4PKF0_9GAMM</name>
<evidence type="ECO:0000313" key="2">
    <source>
        <dbReference type="EMBL" id="GIU48253.1"/>
    </source>
</evidence>
<sequence length="271" mass="29974">MKKLLTSVGITAVLLSTSSLQIVAAHSDHDMSSECEVMLNYDVTVEPKKLTISEVGDEKYRIEMDKLFVNGKQVELSHQQRALVEQYSQQVSSQVPEVISLVNDTVSIASTAVSLALTPLLGDSGGDKIDEMMAGLEERIEEVAYQQGDTFYLGATESSLEDAFGEEFEKEMEELVQNSLGTMMMSLGAQMMSGDGDSFEQKMESFSVKMDSIGEEIELQIEQQADDIEARSEKLCENFKSLIVLEKQLRTEIPELANYPLVETANGTLLE</sequence>
<evidence type="ECO:0000256" key="1">
    <source>
        <dbReference type="SAM" id="SignalP"/>
    </source>
</evidence>
<evidence type="ECO:0008006" key="4">
    <source>
        <dbReference type="Google" id="ProtNLM"/>
    </source>
</evidence>
<reference evidence="2" key="1">
    <citation type="submission" date="2021-05" db="EMBL/GenBank/DDBJ databases">
        <title>Molecular characterization for Shewanella algae harboring chromosomal blaOXA-55-like strains isolated from clinical and environment sample.</title>
        <authorList>
            <person name="Ohama Y."/>
            <person name="Aoki K."/>
            <person name="Harada S."/>
            <person name="Moriya K."/>
            <person name="Ishii Y."/>
            <person name="Tateda K."/>
        </authorList>
    </citation>
    <scope>NUCLEOTIDE SEQUENCE</scope>
    <source>
        <strain evidence="2">JCM 11563</strain>
    </source>
</reference>
<feature type="chain" id="PRO_5046456015" description="DUF2884 family protein" evidence="1">
    <location>
        <begin position="25"/>
        <end position="271"/>
    </location>
</feature>
<dbReference type="InterPro" id="IPR021307">
    <property type="entry name" value="DUF2884"/>
</dbReference>
<keyword evidence="1" id="KW-0732">Signal</keyword>
<proteinExistence type="predicted"/>
<dbReference type="EMBL" id="BPEY01000055">
    <property type="protein sequence ID" value="GIU48253.1"/>
    <property type="molecule type" value="Genomic_DNA"/>
</dbReference>
<comment type="caution">
    <text evidence="2">The sequence shown here is derived from an EMBL/GenBank/DDBJ whole genome shotgun (WGS) entry which is preliminary data.</text>
</comment>
<accession>A0ABQ4PKF0</accession>
<dbReference type="Proteomes" id="UP000887104">
    <property type="component" value="Unassembled WGS sequence"/>
</dbReference>
<feature type="signal peptide" evidence="1">
    <location>
        <begin position="1"/>
        <end position="24"/>
    </location>
</feature>
<evidence type="ECO:0000313" key="3">
    <source>
        <dbReference type="Proteomes" id="UP000887104"/>
    </source>
</evidence>
<dbReference type="Pfam" id="PF11101">
    <property type="entry name" value="DUF2884"/>
    <property type="match status" value="1"/>
</dbReference>
<dbReference type="RefSeq" id="WP_220781901.1">
    <property type="nucleotide sequence ID" value="NZ_BPEY01000055.1"/>
</dbReference>
<organism evidence="2 3">
    <name type="scientific">Shewanella sairae</name>
    <dbReference type="NCBI Taxonomy" id="190310"/>
    <lineage>
        <taxon>Bacteria</taxon>
        <taxon>Pseudomonadati</taxon>
        <taxon>Pseudomonadota</taxon>
        <taxon>Gammaproteobacteria</taxon>
        <taxon>Alteromonadales</taxon>
        <taxon>Shewanellaceae</taxon>
        <taxon>Shewanella</taxon>
    </lineage>
</organism>
<keyword evidence="3" id="KW-1185">Reference proteome</keyword>